<dbReference type="EMBL" id="CALNXJ010000049">
    <property type="protein sequence ID" value="CAH3151669.1"/>
    <property type="molecule type" value="Genomic_DNA"/>
</dbReference>
<evidence type="ECO:0000259" key="1">
    <source>
        <dbReference type="Pfam" id="PF00354"/>
    </source>
</evidence>
<comment type="caution">
    <text evidence="2">The sequence shown here is derived from an EMBL/GenBank/DDBJ whole genome shotgun (WGS) entry which is preliminary data.</text>
</comment>
<feature type="domain" description="Pentraxin (PTX)" evidence="1">
    <location>
        <begin position="41"/>
        <end position="150"/>
    </location>
</feature>
<evidence type="ECO:0000313" key="2">
    <source>
        <dbReference type="EMBL" id="CAH3151669.1"/>
    </source>
</evidence>
<keyword evidence="3" id="KW-1185">Reference proteome</keyword>
<dbReference type="InterPro" id="IPR013320">
    <property type="entry name" value="ConA-like_dom_sf"/>
</dbReference>
<dbReference type="InterPro" id="IPR001759">
    <property type="entry name" value="PTX_dom"/>
</dbReference>
<gene>
    <name evidence="2" type="ORF">PMEA_00025327</name>
</gene>
<dbReference type="SUPFAM" id="SSF49899">
    <property type="entry name" value="Concanavalin A-like lectins/glucanases"/>
    <property type="match status" value="1"/>
</dbReference>
<organism evidence="2 3">
    <name type="scientific">Pocillopora meandrina</name>
    <dbReference type="NCBI Taxonomy" id="46732"/>
    <lineage>
        <taxon>Eukaryota</taxon>
        <taxon>Metazoa</taxon>
        <taxon>Cnidaria</taxon>
        <taxon>Anthozoa</taxon>
        <taxon>Hexacorallia</taxon>
        <taxon>Scleractinia</taxon>
        <taxon>Astrocoeniina</taxon>
        <taxon>Pocilloporidae</taxon>
        <taxon>Pocillopora</taxon>
    </lineage>
</organism>
<dbReference type="Proteomes" id="UP001159428">
    <property type="component" value="Unassembled WGS sequence"/>
</dbReference>
<sequence>MTVISILNEKNGGNQNVVRLRIDGEGNIYFSSGSDGTSLSNVFATSSPKNEMVFLCVRIQSNQSSYIEAIVNADFGSKKTSDGVKYENVQWTQVIVGQNQNSDGTIANDTPFYGRISNLNIWFNLPDHEITNWFRGQKYTTPNILKWPQLGSSKRFGDVHFVKVTSAERQWHDVLDAEVLVKDSLNVVANKTVESGSGVVIEVERQSPPVSCNNTIDSATVDGVLISVSGSWKRIKYKQTFMETQKCFAIFGSVPTWASGIFNPGVSDFDLNLDELWKEEYLGPNGNHFDGVNALCGDEHFWMVNQPNTPVAGVSLRRKSGGLTAGISTFGKCGMFKFKISDIRVLE</sequence>
<proteinExistence type="predicted"/>
<accession>A0AAU9XKW5</accession>
<dbReference type="AlphaFoldDB" id="A0AAU9XKW5"/>
<dbReference type="Gene3D" id="2.60.120.200">
    <property type="match status" value="1"/>
</dbReference>
<evidence type="ECO:0000313" key="3">
    <source>
        <dbReference type="Proteomes" id="UP001159428"/>
    </source>
</evidence>
<dbReference type="Pfam" id="PF00354">
    <property type="entry name" value="Pentaxin"/>
    <property type="match status" value="1"/>
</dbReference>
<name>A0AAU9XKW5_9CNID</name>
<reference evidence="2 3" key="1">
    <citation type="submission" date="2022-05" db="EMBL/GenBank/DDBJ databases">
        <authorList>
            <consortium name="Genoscope - CEA"/>
            <person name="William W."/>
        </authorList>
    </citation>
    <scope>NUCLEOTIDE SEQUENCE [LARGE SCALE GENOMIC DNA]</scope>
</reference>
<protein>
    <recommendedName>
        <fullName evidence="1">Pentraxin (PTX) domain-containing protein</fullName>
    </recommendedName>
</protein>